<evidence type="ECO:0000313" key="1">
    <source>
        <dbReference type="EMBL" id="MED1205870.1"/>
    </source>
</evidence>
<gene>
    <name evidence="1" type="ORF">P4T90_22815</name>
</gene>
<sequence>MEVQFKSNDTVLEISTDEGEAMICIFNTDDPEPQARCFHLDPNEIDLFIATLTFCKKKIEKERLADTNHSLT</sequence>
<dbReference type="RefSeq" id="WP_066271575.1">
    <property type="nucleotide sequence ID" value="NZ_JARMAB010000042.1"/>
</dbReference>
<dbReference type="Proteomes" id="UP001341444">
    <property type="component" value="Unassembled WGS sequence"/>
</dbReference>
<evidence type="ECO:0000313" key="2">
    <source>
        <dbReference type="Proteomes" id="UP001341444"/>
    </source>
</evidence>
<protein>
    <submittedName>
        <fullName evidence="1">Uncharacterized protein</fullName>
    </submittedName>
</protein>
<proteinExistence type="predicted"/>
<organism evidence="1 2">
    <name type="scientific">Heyndrickxia acidicola</name>
    <dbReference type="NCBI Taxonomy" id="209389"/>
    <lineage>
        <taxon>Bacteria</taxon>
        <taxon>Bacillati</taxon>
        <taxon>Bacillota</taxon>
        <taxon>Bacilli</taxon>
        <taxon>Bacillales</taxon>
        <taxon>Bacillaceae</taxon>
        <taxon>Heyndrickxia</taxon>
    </lineage>
</organism>
<reference evidence="1 2" key="1">
    <citation type="submission" date="2023-03" db="EMBL/GenBank/DDBJ databases">
        <title>Bacillus Genome Sequencing.</title>
        <authorList>
            <person name="Dunlap C."/>
        </authorList>
    </citation>
    <scope>NUCLEOTIDE SEQUENCE [LARGE SCALE GENOMIC DNA]</scope>
    <source>
        <strain evidence="1 2">B-23453</strain>
    </source>
</reference>
<comment type="caution">
    <text evidence="1">The sequence shown here is derived from an EMBL/GenBank/DDBJ whole genome shotgun (WGS) entry which is preliminary data.</text>
</comment>
<keyword evidence="2" id="KW-1185">Reference proteome</keyword>
<dbReference type="EMBL" id="JARMAB010000042">
    <property type="protein sequence ID" value="MED1205870.1"/>
    <property type="molecule type" value="Genomic_DNA"/>
</dbReference>
<accession>A0ABU6MMF9</accession>
<name>A0ABU6MMF9_9BACI</name>